<dbReference type="Pfam" id="PF08518">
    <property type="entry name" value="GIT_SHD"/>
    <property type="match status" value="2"/>
</dbReference>
<dbReference type="STRING" id="1108050.A0A0B7FFX3"/>
<keyword evidence="1" id="KW-0677">Repeat</keyword>
<dbReference type="Proteomes" id="UP000059188">
    <property type="component" value="Unassembled WGS sequence"/>
</dbReference>
<evidence type="ECO:0000256" key="3">
    <source>
        <dbReference type="SAM" id="MobiDB-lite"/>
    </source>
</evidence>
<dbReference type="AlphaFoldDB" id="A0A0B7FFX3"/>
<dbReference type="OrthoDB" id="5588096at2759"/>
<feature type="compositionally biased region" description="Acidic residues" evidence="3">
    <location>
        <begin position="285"/>
        <end position="295"/>
    </location>
</feature>
<feature type="region of interest" description="Disordered" evidence="3">
    <location>
        <begin position="153"/>
        <end position="350"/>
    </location>
</feature>
<dbReference type="PANTHER" id="PTHR21601:SF0">
    <property type="entry name" value="PROTEIN SPA2-RELATED"/>
    <property type="match status" value="1"/>
</dbReference>
<feature type="compositionally biased region" description="Polar residues" evidence="3">
    <location>
        <begin position="709"/>
        <end position="718"/>
    </location>
</feature>
<dbReference type="GO" id="GO:0005078">
    <property type="term" value="F:MAP-kinase scaffold activity"/>
    <property type="evidence" value="ECO:0007669"/>
    <property type="project" value="TreeGrafter"/>
</dbReference>
<feature type="compositionally biased region" description="Polar residues" evidence="3">
    <location>
        <begin position="258"/>
        <end position="270"/>
    </location>
</feature>
<dbReference type="Pfam" id="PF23742">
    <property type="entry name" value="VBS_C3G9"/>
    <property type="match status" value="1"/>
</dbReference>
<feature type="compositionally biased region" description="Basic and acidic residues" evidence="3">
    <location>
        <begin position="682"/>
        <end position="691"/>
    </location>
</feature>
<dbReference type="PANTHER" id="PTHR21601">
    <property type="entry name" value="SPA2 PROTEIN"/>
    <property type="match status" value="1"/>
</dbReference>
<feature type="compositionally biased region" description="Low complexity" evidence="3">
    <location>
        <begin position="1"/>
        <end position="15"/>
    </location>
</feature>
<proteinExistence type="predicted"/>
<evidence type="ECO:0000313" key="6">
    <source>
        <dbReference type="Proteomes" id="UP000059188"/>
    </source>
</evidence>
<reference evidence="5 6" key="1">
    <citation type="submission" date="2014-11" db="EMBL/GenBank/DDBJ databases">
        <authorList>
            <person name="Wibberg Daniel"/>
        </authorList>
    </citation>
    <scope>NUCLEOTIDE SEQUENCE [LARGE SCALE GENOMIC DNA]</scope>
    <source>
        <strain evidence="5">Rhizoctonia solani AG1-IB 7/3/14</strain>
    </source>
</reference>
<dbReference type="Gene3D" id="1.20.120.330">
    <property type="entry name" value="Nucleotidyltransferases domain 2"/>
    <property type="match status" value="1"/>
</dbReference>
<feature type="coiled-coil region" evidence="2">
    <location>
        <begin position="383"/>
        <end position="526"/>
    </location>
</feature>
<dbReference type="InterPro" id="IPR013724">
    <property type="entry name" value="GIT_SHD"/>
</dbReference>
<dbReference type="InterPro" id="IPR039892">
    <property type="entry name" value="Spa2/Sph1"/>
</dbReference>
<dbReference type="InterPro" id="IPR056439">
    <property type="entry name" value="VBS_C3G9"/>
</dbReference>
<evidence type="ECO:0000259" key="4">
    <source>
        <dbReference type="SMART" id="SM00555"/>
    </source>
</evidence>
<sequence>MATARRAPSPSASTTYSGFSGYRDSQRQPANGMRPTPPAPGVADSRAVAKTHFEELKKSLQDHMLREPQNSRANAREKLTRLTRQQFQELSTDVYDELMRRNENEKGGAETPFLPVRDDFHPKRNQARQKLATLPAIRFKDLSSDVFYELGRRYPEFKEPESIPEVPDTPASEYDPPTPELVGGRGPNRQSSRDQGFSTGAGSGSDRRRPSQDDFGVRRRPSQDETRRRPSADQIPYRRPSQDSQLGRRPSQDKPSGMASSSYVTPTKSTIAEEDIEVPYGRDEGTDDEEYDDDEGTKRPLSEDDRNSHSKKPSQGGLNALGFNLLSAPMSPTSDDGAPANGLNGRTNSDYYEKMSFGRASMTSSQGGGGGGELKRGEIEDLRRDYEFKIATMQSKLASYEDKGRADAERIRSLEGELRDSRRMVSERDGEVRKLQERCDQLEEDLQDAQDGQGNNGGSGGEVTEQLRREMQALLDDLREMAASREDLAAERNADSQTIRELSSQVQEYKRKYEAAKTELRSLKATSQLYVQQPVNLNKQDQLPVSDRGAIVDVHITQFQSAIDTMLMAGRSNTPSTTLTAMKAVVTSVSSIADDVESYVRHQRVPSEYENATQLVERLHATLGNLVAAARTHAMSFGTSPVSLLDAAASHVSTTVTALVREVLVRRDDGKRSSTTNNWAHLENELKRPLSDRSSSVGSPHNPAIFDTPLQTASTNGGASDVEGGDDAWEELKPYLEAQSESIAFSIQALLSAIRNGAQGPEINENLAQIISIVSSIIAVSKESLPRTSTRQGTEIITQLSEQCDRLSELQGRAELTKQDRQAMAANAFGVAKAMKELMKL</sequence>
<dbReference type="Pfam" id="PF12205">
    <property type="entry name" value="GIT1_C"/>
    <property type="match status" value="1"/>
</dbReference>
<feature type="region of interest" description="Disordered" evidence="3">
    <location>
        <begin position="670"/>
        <end position="722"/>
    </location>
</feature>
<feature type="domain" description="GIT Spa2 homology (SHD)" evidence="4">
    <location>
        <begin position="127"/>
        <end position="157"/>
    </location>
</feature>
<dbReference type="EMBL" id="LN679122">
    <property type="protein sequence ID" value="CEL56525.1"/>
    <property type="molecule type" value="Genomic_DNA"/>
</dbReference>
<name>A0A0B7FFX3_THACB</name>
<feature type="compositionally biased region" description="Basic and acidic residues" evidence="3">
    <location>
        <begin position="51"/>
        <end position="66"/>
    </location>
</feature>
<accession>A0A0B7FFX3</accession>
<evidence type="ECO:0000256" key="1">
    <source>
        <dbReference type="ARBA" id="ARBA00022737"/>
    </source>
</evidence>
<feature type="compositionally biased region" description="Polar residues" evidence="3">
    <location>
        <begin position="188"/>
        <end position="200"/>
    </location>
</feature>
<feature type="compositionally biased region" description="Basic and acidic residues" evidence="3">
    <location>
        <begin position="296"/>
        <end position="308"/>
    </location>
</feature>
<organism evidence="5 6">
    <name type="scientific">Thanatephorus cucumeris (strain AG1-IB / isolate 7/3/14)</name>
    <name type="common">Lettuce bottom rot fungus</name>
    <name type="synonym">Rhizoctonia solani</name>
    <dbReference type="NCBI Taxonomy" id="1108050"/>
    <lineage>
        <taxon>Eukaryota</taxon>
        <taxon>Fungi</taxon>
        <taxon>Dikarya</taxon>
        <taxon>Basidiomycota</taxon>
        <taxon>Agaricomycotina</taxon>
        <taxon>Agaricomycetes</taxon>
        <taxon>Cantharellales</taxon>
        <taxon>Ceratobasidiaceae</taxon>
        <taxon>Rhizoctonia</taxon>
        <taxon>Rhizoctonia solani AG-1</taxon>
    </lineage>
</organism>
<dbReference type="SMART" id="SM00555">
    <property type="entry name" value="GIT"/>
    <property type="match status" value="2"/>
</dbReference>
<protein>
    <recommendedName>
        <fullName evidence="4">GIT Spa2 homology (SHD) domain-containing protein</fullName>
    </recommendedName>
</protein>
<dbReference type="GO" id="GO:0005826">
    <property type="term" value="C:actomyosin contractile ring"/>
    <property type="evidence" value="ECO:0007669"/>
    <property type="project" value="TreeGrafter"/>
</dbReference>
<gene>
    <name evidence="5" type="ORF">RSOLAG1IB_07874</name>
</gene>
<dbReference type="Gene3D" id="1.10.287.1490">
    <property type="match status" value="1"/>
</dbReference>
<feature type="compositionally biased region" description="Basic and acidic residues" evidence="3">
    <location>
        <begin position="205"/>
        <end position="231"/>
    </location>
</feature>
<evidence type="ECO:0000313" key="5">
    <source>
        <dbReference type="EMBL" id="CEL56525.1"/>
    </source>
</evidence>
<dbReference type="GO" id="GO:1902716">
    <property type="term" value="C:cell cortex of growing cell tip"/>
    <property type="evidence" value="ECO:0007669"/>
    <property type="project" value="TreeGrafter"/>
</dbReference>
<keyword evidence="6" id="KW-1185">Reference proteome</keyword>
<feature type="domain" description="GIT Spa2 homology (SHD)" evidence="4">
    <location>
        <begin position="75"/>
        <end position="105"/>
    </location>
</feature>
<evidence type="ECO:0000256" key="2">
    <source>
        <dbReference type="SAM" id="Coils"/>
    </source>
</evidence>
<keyword evidence="2" id="KW-0175">Coiled coil</keyword>
<feature type="region of interest" description="Disordered" evidence="3">
    <location>
        <begin position="102"/>
        <end position="127"/>
    </location>
</feature>
<dbReference type="InterPro" id="IPR022018">
    <property type="entry name" value="GIT1_C"/>
</dbReference>
<feature type="region of interest" description="Disordered" evidence="3">
    <location>
        <begin position="1"/>
        <end position="76"/>
    </location>
</feature>